<protein>
    <recommendedName>
        <fullName evidence="3">Proline-rich protein PRCC</fullName>
    </recommendedName>
</protein>
<feature type="compositionally biased region" description="Polar residues" evidence="1">
    <location>
        <begin position="168"/>
        <end position="179"/>
    </location>
</feature>
<sequence length="387" mass="43065">MSLGLVSYDDSEESDNEVDEVDTDDVHGRENVTKPTASMSVTSKVTRDGGFTSRGSQHQGNQDKTANLAIPESKMSLLNTDIDIKYLTSVNKRNGPVKITIPSLNEVEEEEEQPSKKKLKPSLKGSGLFALLPNPKSGLVPQSVARPSKKTPLKKPTPTVAKREKQLPKSQVVNKQSLISYDDSGDEDEPSGSLDFFSLDSKDDDVIPAPIDIDILLPQDSQPSSNSHPKDESNDSMSFNPNVQNPSWSAPSNSEHSASGHLSSSDQYSTSEFVSFNNKDLELDDEAMQQLCGRRDRLRMQAQDVSVLDVSGDAIMPDSREWLTKQLTEETTQRPSHKKRDGPTTQQKRKHQITYLAFQAKENELELKNQWANNRMSRKQTQAKYGF</sequence>
<evidence type="ECO:0000313" key="2">
    <source>
        <dbReference type="EMBL" id="JAT19260.1"/>
    </source>
</evidence>
<feature type="region of interest" description="Disordered" evidence="1">
    <location>
        <begin position="1"/>
        <end position="68"/>
    </location>
</feature>
<evidence type="ECO:0000256" key="1">
    <source>
        <dbReference type="SAM" id="MobiDB-lite"/>
    </source>
</evidence>
<dbReference type="PANTHER" id="PTHR13621">
    <property type="entry name" value="PROLINE-RICH PROTEIN PRCC"/>
    <property type="match status" value="1"/>
</dbReference>
<feature type="region of interest" description="Disordered" evidence="1">
    <location>
        <begin position="95"/>
        <end position="201"/>
    </location>
</feature>
<organism evidence="2">
    <name type="scientific">Graphocephala atropunctata</name>
    <dbReference type="NCBI Taxonomy" id="36148"/>
    <lineage>
        <taxon>Eukaryota</taxon>
        <taxon>Metazoa</taxon>
        <taxon>Ecdysozoa</taxon>
        <taxon>Arthropoda</taxon>
        <taxon>Hexapoda</taxon>
        <taxon>Insecta</taxon>
        <taxon>Pterygota</taxon>
        <taxon>Neoptera</taxon>
        <taxon>Paraneoptera</taxon>
        <taxon>Hemiptera</taxon>
        <taxon>Auchenorrhyncha</taxon>
        <taxon>Membracoidea</taxon>
        <taxon>Cicadellidae</taxon>
        <taxon>Cicadellinae</taxon>
        <taxon>Cicadellini</taxon>
        <taxon>Graphocephala</taxon>
    </lineage>
</organism>
<dbReference type="InterPro" id="IPR018800">
    <property type="entry name" value="PRCC"/>
</dbReference>
<dbReference type="GO" id="GO:0005634">
    <property type="term" value="C:nucleus"/>
    <property type="evidence" value="ECO:0007669"/>
    <property type="project" value="TreeGrafter"/>
</dbReference>
<evidence type="ECO:0008006" key="3">
    <source>
        <dbReference type="Google" id="ProtNLM"/>
    </source>
</evidence>
<feature type="compositionally biased region" description="Polar residues" evidence="1">
    <location>
        <begin position="235"/>
        <end position="251"/>
    </location>
</feature>
<feature type="compositionally biased region" description="Polar residues" evidence="1">
    <location>
        <begin position="53"/>
        <end position="65"/>
    </location>
</feature>
<feature type="region of interest" description="Disordered" evidence="1">
    <location>
        <begin position="216"/>
        <end position="266"/>
    </location>
</feature>
<name>A0A1B6L6H4_9HEMI</name>
<reference evidence="2" key="1">
    <citation type="submission" date="2015-11" db="EMBL/GenBank/DDBJ databases">
        <title>De novo transcriptome assembly of four potential Pierce s Disease insect vectors from Arizona vineyards.</title>
        <authorList>
            <person name="Tassone E.E."/>
        </authorList>
    </citation>
    <scope>NUCLEOTIDE SEQUENCE</scope>
</reference>
<dbReference type="Pfam" id="PF10253">
    <property type="entry name" value="PRCC"/>
    <property type="match status" value="1"/>
</dbReference>
<feature type="compositionally biased region" description="Low complexity" evidence="1">
    <location>
        <begin position="252"/>
        <end position="265"/>
    </location>
</feature>
<feature type="region of interest" description="Disordered" evidence="1">
    <location>
        <begin position="327"/>
        <end position="351"/>
    </location>
</feature>
<dbReference type="EMBL" id="GEBQ01020717">
    <property type="protein sequence ID" value="JAT19260.1"/>
    <property type="molecule type" value="Transcribed_RNA"/>
</dbReference>
<proteinExistence type="predicted"/>
<feature type="compositionally biased region" description="Polar residues" evidence="1">
    <location>
        <begin position="33"/>
        <end position="44"/>
    </location>
</feature>
<feature type="compositionally biased region" description="Acidic residues" evidence="1">
    <location>
        <begin position="9"/>
        <end position="23"/>
    </location>
</feature>
<dbReference type="PANTHER" id="PTHR13621:SF2">
    <property type="entry name" value="PROLINE-RICH PROTEIN PRCC"/>
    <property type="match status" value="1"/>
</dbReference>
<accession>A0A1B6L6H4</accession>
<dbReference type="AlphaFoldDB" id="A0A1B6L6H4"/>
<gene>
    <name evidence="2" type="ORF">g.28325</name>
</gene>